<feature type="non-terminal residue" evidence="2">
    <location>
        <position position="1"/>
    </location>
</feature>
<protein>
    <submittedName>
        <fullName evidence="2">Uncharacterized protein</fullName>
    </submittedName>
</protein>
<organism evidence="2 3">
    <name type="scientific">Trifolium medium</name>
    <dbReference type="NCBI Taxonomy" id="97028"/>
    <lineage>
        <taxon>Eukaryota</taxon>
        <taxon>Viridiplantae</taxon>
        <taxon>Streptophyta</taxon>
        <taxon>Embryophyta</taxon>
        <taxon>Tracheophyta</taxon>
        <taxon>Spermatophyta</taxon>
        <taxon>Magnoliopsida</taxon>
        <taxon>eudicotyledons</taxon>
        <taxon>Gunneridae</taxon>
        <taxon>Pentapetalae</taxon>
        <taxon>rosids</taxon>
        <taxon>fabids</taxon>
        <taxon>Fabales</taxon>
        <taxon>Fabaceae</taxon>
        <taxon>Papilionoideae</taxon>
        <taxon>50 kb inversion clade</taxon>
        <taxon>NPAAA clade</taxon>
        <taxon>Hologalegina</taxon>
        <taxon>IRL clade</taxon>
        <taxon>Trifolieae</taxon>
        <taxon>Trifolium</taxon>
    </lineage>
</organism>
<keyword evidence="1" id="KW-1133">Transmembrane helix</keyword>
<keyword evidence="1" id="KW-0812">Transmembrane</keyword>
<accession>A0A392V0P6</accession>
<reference evidence="2 3" key="1">
    <citation type="journal article" date="2018" name="Front. Plant Sci.">
        <title>Red Clover (Trifolium pratense) and Zigzag Clover (T. medium) - A Picture of Genomic Similarities and Differences.</title>
        <authorList>
            <person name="Dluhosova J."/>
            <person name="Istvanek J."/>
            <person name="Nedelnik J."/>
            <person name="Repkova J."/>
        </authorList>
    </citation>
    <scope>NUCLEOTIDE SEQUENCE [LARGE SCALE GENOMIC DNA]</scope>
    <source>
        <strain evidence="3">cv. 10/8</strain>
        <tissue evidence="2">Leaf</tissue>
    </source>
</reference>
<evidence type="ECO:0000256" key="1">
    <source>
        <dbReference type="SAM" id="Phobius"/>
    </source>
</evidence>
<name>A0A392V0P6_9FABA</name>
<comment type="caution">
    <text evidence="2">The sequence shown here is derived from an EMBL/GenBank/DDBJ whole genome shotgun (WGS) entry which is preliminary data.</text>
</comment>
<proteinExistence type="predicted"/>
<dbReference type="AlphaFoldDB" id="A0A392V0P6"/>
<evidence type="ECO:0000313" key="2">
    <source>
        <dbReference type="EMBL" id="MCI81874.1"/>
    </source>
</evidence>
<keyword evidence="3" id="KW-1185">Reference proteome</keyword>
<keyword evidence="1" id="KW-0472">Membrane</keyword>
<dbReference type="Proteomes" id="UP000265520">
    <property type="component" value="Unassembled WGS sequence"/>
</dbReference>
<feature type="transmembrane region" description="Helical" evidence="1">
    <location>
        <begin position="18"/>
        <end position="38"/>
    </location>
</feature>
<evidence type="ECO:0000313" key="3">
    <source>
        <dbReference type="Proteomes" id="UP000265520"/>
    </source>
</evidence>
<sequence>FGIPGGILVDVPKVDTPVLSYFPLSFVYHFLSSFYVVFEKAEGMV</sequence>
<dbReference type="EMBL" id="LXQA011029816">
    <property type="protein sequence ID" value="MCI81874.1"/>
    <property type="molecule type" value="Genomic_DNA"/>
</dbReference>